<reference evidence="4" key="1">
    <citation type="journal article" date="2019" name="Int. J. Syst. Evol. Microbiol.">
        <title>The Global Catalogue of Microorganisms (GCM) 10K type strain sequencing project: providing services to taxonomists for standard genome sequencing and annotation.</title>
        <authorList>
            <consortium name="The Broad Institute Genomics Platform"/>
            <consortium name="The Broad Institute Genome Sequencing Center for Infectious Disease"/>
            <person name="Wu L."/>
            <person name="Ma J."/>
        </authorList>
    </citation>
    <scope>NUCLEOTIDE SEQUENCE [LARGE SCALE GENOMIC DNA]</scope>
    <source>
        <strain evidence="4">JCM 11269</strain>
    </source>
</reference>
<evidence type="ECO:0000256" key="1">
    <source>
        <dbReference type="ARBA" id="ARBA00023172"/>
    </source>
</evidence>
<keyword evidence="4" id="KW-1185">Reference proteome</keyword>
<feature type="region of interest" description="Disordered" evidence="2">
    <location>
        <begin position="1"/>
        <end position="49"/>
    </location>
</feature>
<evidence type="ECO:0008006" key="5">
    <source>
        <dbReference type="Google" id="ProtNLM"/>
    </source>
</evidence>
<evidence type="ECO:0000256" key="2">
    <source>
        <dbReference type="SAM" id="MobiDB-lite"/>
    </source>
</evidence>
<dbReference type="EMBL" id="BAAAHU010000050">
    <property type="protein sequence ID" value="GAA1013985.1"/>
    <property type="molecule type" value="Genomic_DNA"/>
</dbReference>
<gene>
    <name evidence="3" type="ORF">GCM10009564_42370</name>
</gene>
<organism evidence="3 4">
    <name type="scientific">Streptomyces thermogriseus</name>
    <dbReference type="NCBI Taxonomy" id="75292"/>
    <lineage>
        <taxon>Bacteria</taxon>
        <taxon>Bacillati</taxon>
        <taxon>Actinomycetota</taxon>
        <taxon>Actinomycetes</taxon>
        <taxon>Kitasatosporales</taxon>
        <taxon>Streptomycetaceae</taxon>
        <taxon>Streptomyces</taxon>
    </lineage>
</organism>
<name>A0ABP4DP84_9ACTN</name>
<evidence type="ECO:0000313" key="3">
    <source>
        <dbReference type="EMBL" id="GAA1013985.1"/>
    </source>
</evidence>
<dbReference type="Proteomes" id="UP001501072">
    <property type="component" value="Unassembled WGS sequence"/>
</dbReference>
<proteinExistence type="predicted"/>
<evidence type="ECO:0000313" key="4">
    <source>
        <dbReference type="Proteomes" id="UP001501072"/>
    </source>
</evidence>
<comment type="caution">
    <text evidence="3">The sequence shown here is derived from an EMBL/GenBank/DDBJ whole genome shotgun (WGS) entry which is preliminary data.</text>
</comment>
<accession>A0ABP4DP84</accession>
<sequence>MIELHGHGSALLPIDATPPSHARRPHKPTPSVYRRSLAPANLTAPPSPSAASRIHIHGLRHSAVALVAIKELLGHARIGVTAGVYAHVRLRLQRDAIDTLSTALSSGGITETASSDGDEPPPCTILVR</sequence>
<protein>
    <recommendedName>
        <fullName evidence="5">Integrase</fullName>
    </recommendedName>
</protein>
<dbReference type="InterPro" id="IPR011010">
    <property type="entry name" value="DNA_brk_join_enz"/>
</dbReference>
<keyword evidence="1" id="KW-0233">DNA recombination</keyword>
<dbReference type="InterPro" id="IPR013762">
    <property type="entry name" value="Integrase-like_cat_sf"/>
</dbReference>
<dbReference type="SUPFAM" id="SSF56349">
    <property type="entry name" value="DNA breaking-rejoining enzymes"/>
    <property type="match status" value="1"/>
</dbReference>
<dbReference type="Gene3D" id="1.10.443.10">
    <property type="entry name" value="Intergrase catalytic core"/>
    <property type="match status" value="1"/>
</dbReference>
<feature type="region of interest" description="Disordered" evidence="2">
    <location>
        <begin position="107"/>
        <end position="128"/>
    </location>
</feature>